<organism evidence="2 3">
    <name type="scientific">Lophium mytilinum</name>
    <dbReference type="NCBI Taxonomy" id="390894"/>
    <lineage>
        <taxon>Eukaryota</taxon>
        <taxon>Fungi</taxon>
        <taxon>Dikarya</taxon>
        <taxon>Ascomycota</taxon>
        <taxon>Pezizomycotina</taxon>
        <taxon>Dothideomycetes</taxon>
        <taxon>Pleosporomycetidae</taxon>
        <taxon>Mytilinidiales</taxon>
        <taxon>Mytilinidiaceae</taxon>
        <taxon>Lophium</taxon>
    </lineage>
</organism>
<proteinExistence type="predicted"/>
<name>A0A6A6QWC0_9PEZI</name>
<evidence type="ECO:0000313" key="3">
    <source>
        <dbReference type="Proteomes" id="UP000799750"/>
    </source>
</evidence>
<sequence length="335" mass="37464">MFNNNASADDSEAKPGPDPPPEAVGLASSPFFSSPPSSPRGPITPIIDQDTTSIPPNSSTNPIFPPNYLNINQDYVNATKTIPPFHDYTEPITLLECATTTADGTPVRAIDWVKHALAADRTLGLMLTYDHTSFGYIKDGSDARFLIVPRALFHDSVSVGWFVHSAFRYSEINWTAYKPCIAPLLQEWLEQGLVRIVQQWRCDAPPAEMKFFKGYFLAATEQNIMTLLNRATPENSEDEDEVEEDAQEEVGLGLGLGLEVKVKREEGESKPKETAKAPLWWYPVRQQMPPPVVLRAKKVESPVQKRKRERMDSAMESPPPKRRQSEDNPVIDISD</sequence>
<evidence type="ECO:0000256" key="1">
    <source>
        <dbReference type="SAM" id="MobiDB-lite"/>
    </source>
</evidence>
<evidence type="ECO:0000313" key="2">
    <source>
        <dbReference type="EMBL" id="KAF2496725.1"/>
    </source>
</evidence>
<feature type="region of interest" description="Disordered" evidence="1">
    <location>
        <begin position="292"/>
        <end position="335"/>
    </location>
</feature>
<dbReference type="EMBL" id="MU004187">
    <property type="protein sequence ID" value="KAF2496725.1"/>
    <property type="molecule type" value="Genomic_DNA"/>
</dbReference>
<accession>A0A6A6QWC0</accession>
<protein>
    <submittedName>
        <fullName evidence="2">Uncharacterized protein</fullName>
    </submittedName>
</protein>
<feature type="region of interest" description="Disordered" evidence="1">
    <location>
        <begin position="1"/>
        <end position="63"/>
    </location>
</feature>
<feature type="compositionally biased region" description="Polar residues" evidence="1">
    <location>
        <begin position="49"/>
        <end position="62"/>
    </location>
</feature>
<keyword evidence="3" id="KW-1185">Reference proteome</keyword>
<dbReference type="OrthoDB" id="3785839at2759"/>
<dbReference type="Proteomes" id="UP000799750">
    <property type="component" value="Unassembled WGS sequence"/>
</dbReference>
<reference evidence="2" key="1">
    <citation type="journal article" date="2020" name="Stud. Mycol.">
        <title>101 Dothideomycetes genomes: a test case for predicting lifestyles and emergence of pathogens.</title>
        <authorList>
            <person name="Haridas S."/>
            <person name="Albert R."/>
            <person name="Binder M."/>
            <person name="Bloem J."/>
            <person name="Labutti K."/>
            <person name="Salamov A."/>
            <person name="Andreopoulos B."/>
            <person name="Baker S."/>
            <person name="Barry K."/>
            <person name="Bills G."/>
            <person name="Bluhm B."/>
            <person name="Cannon C."/>
            <person name="Castanera R."/>
            <person name="Culley D."/>
            <person name="Daum C."/>
            <person name="Ezra D."/>
            <person name="Gonzalez J."/>
            <person name="Henrissat B."/>
            <person name="Kuo A."/>
            <person name="Liang C."/>
            <person name="Lipzen A."/>
            <person name="Lutzoni F."/>
            <person name="Magnuson J."/>
            <person name="Mondo S."/>
            <person name="Nolan M."/>
            <person name="Ohm R."/>
            <person name="Pangilinan J."/>
            <person name="Park H.-J."/>
            <person name="Ramirez L."/>
            <person name="Alfaro M."/>
            <person name="Sun H."/>
            <person name="Tritt A."/>
            <person name="Yoshinaga Y."/>
            <person name="Zwiers L.-H."/>
            <person name="Turgeon B."/>
            <person name="Goodwin S."/>
            <person name="Spatafora J."/>
            <person name="Crous P."/>
            <person name="Grigoriev I."/>
        </authorList>
    </citation>
    <scope>NUCLEOTIDE SEQUENCE</scope>
    <source>
        <strain evidence="2">CBS 269.34</strain>
    </source>
</reference>
<gene>
    <name evidence="2" type="ORF">BU16DRAFT_607342</name>
</gene>
<dbReference type="AlphaFoldDB" id="A0A6A6QWC0"/>